<organism evidence="1 2">
    <name type="scientific">Dyella choica</name>
    <dbReference type="NCBI Taxonomy" id="1927959"/>
    <lineage>
        <taxon>Bacteria</taxon>
        <taxon>Pseudomonadati</taxon>
        <taxon>Pseudomonadota</taxon>
        <taxon>Gammaproteobacteria</taxon>
        <taxon>Lysobacterales</taxon>
        <taxon>Rhodanobacteraceae</taxon>
        <taxon>Dyella</taxon>
    </lineage>
</organism>
<gene>
    <name evidence="1" type="ORF">EKH80_19115</name>
</gene>
<dbReference type="RefSeq" id="WP_126686395.1">
    <property type="nucleotide sequence ID" value="NZ_RYYV01000019.1"/>
</dbReference>
<name>A0A3S0WTF1_9GAMM</name>
<proteinExistence type="predicted"/>
<evidence type="ECO:0000313" key="2">
    <source>
        <dbReference type="Proteomes" id="UP000274358"/>
    </source>
</evidence>
<evidence type="ECO:0000313" key="1">
    <source>
        <dbReference type="EMBL" id="RUL71058.1"/>
    </source>
</evidence>
<keyword evidence="2" id="KW-1185">Reference proteome</keyword>
<sequence>MKIVSTLTPLAVCAVRDAVSYHERLLQSETLRNRADYEAYAVDLSVFLDEITHQYQKIEASLGLPLHDFFESDVPALAYPRKEDDTSDPAGKGLDISAPYAMLMVSSVRDAMLYRESLLREEASQESLRDQQAYLAQLAKLFEWVKDEYRKIESKVGAPLERILHLP</sequence>
<comment type="caution">
    <text evidence="1">The sequence shown here is derived from an EMBL/GenBank/DDBJ whole genome shotgun (WGS) entry which is preliminary data.</text>
</comment>
<reference evidence="1 2" key="1">
    <citation type="submission" date="2018-12" db="EMBL/GenBank/DDBJ databases">
        <title>Dyella dinghuensis sp. nov. DHOA06 and Dyella choica sp. nov. 4M-K27, isolated from forest soil.</title>
        <authorList>
            <person name="Qiu L.-H."/>
            <person name="Gao Z.-H."/>
        </authorList>
    </citation>
    <scope>NUCLEOTIDE SEQUENCE [LARGE SCALE GENOMIC DNA]</scope>
    <source>
        <strain evidence="1 2">4M-K27</strain>
    </source>
</reference>
<accession>A0A3S0WTF1</accession>
<dbReference type="AlphaFoldDB" id="A0A3S0WTF1"/>
<dbReference type="OrthoDB" id="9156024at2"/>
<dbReference type="EMBL" id="RYYV01000019">
    <property type="protein sequence ID" value="RUL71058.1"/>
    <property type="molecule type" value="Genomic_DNA"/>
</dbReference>
<dbReference type="Proteomes" id="UP000274358">
    <property type="component" value="Unassembled WGS sequence"/>
</dbReference>
<protein>
    <submittedName>
        <fullName evidence="1">Uncharacterized protein</fullName>
    </submittedName>
</protein>